<accession>A0A255EAN0</accession>
<evidence type="ECO:0008006" key="3">
    <source>
        <dbReference type="Google" id="ProtNLM"/>
    </source>
</evidence>
<dbReference type="RefSeq" id="WP_094455973.1">
    <property type="nucleotide sequence ID" value="NZ_NMVJ01000011.1"/>
</dbReference>
<dbReference type="InterPro" id="IPR011335">
    <property type="entry name" value="Restrct_endonuc-II-like"/>
</dbReference>
<evidence type="ECO:0000313" key="2">
    <source>
        <dbReference type="Proteomes" id="UP000216300"/>
    </source>
</evidence>
<protein>
    <recommendedName>
        <fullName evidence="3">DUF559 domain-containing protein</fullName>
    </recommendedName>
</protein>
<proteinExistence type="predicted"/>
<comment type="caution">
    <text evidence="1">The sequence shown here is derived from an EMBL/GenBank/DDBJ whole genome shotgun (WGS) entry which is preliminary data.</text>
</comment>
<dbReference type="Proteomes" id="UP000216300">
    <property type="component" value="Unassembled WGS sequence"/>
</dbReference>
<evidence type="ECO:0000313" key="1">
    <source>
        <dbReference type="EMBL" id="OYN88618.1"/>
    </source>
</evidence>
<dbReference type="Gene3D" id="3.40.960.10">
    <property type="entry name" value="VSR Endonuclease"/>
    <property type="match status" value="1"/>
</dbReference>
<keyword evidence="2" id="KW-1185">Reference proteome</keyword>
<dbReference type="SUPFAM" id="SSF52980">
    <property type="entry name" value="Restriction endonuclease-like"/>
    <property type="match status" value="1"/>
</dbReference>
<dbReference type="AlphaFoldDB" id="A0A255EAN0"/>
<dbReference type="OrthoDB" id="4310518at2"/>
<reference evidence="1 2" key="1">
    <citation type="submission" date="2017-07" db="EMBL/GenBank/DDBJ databases">
        <title>Draft whole genome sequences of clinical Proprionibacteriaceae strains.</title>
        <authorList>
            <person name="Bernier A.-M."/>
            <person name="Bernard K."/>
            <person name="Domingo M.-C."/>
        </authorList>
    </citation>
    <scope>NUCLEOTIDE SEQUENCE [LARGE SCALE GENOMIC DNA]</scope>
    <source>
        <strain evidence="1 2">NML 150081</strain>
    </source>
</reference>
<gene>
    <name evidence="1" type="ORF">CGZ91_13510</name>
</gene>
<name>A0A255EAN0_9ACTN</name>
<dbReference type="EMBL" id="NMVJ01000011">
    <property type="protein sequence ID" value="OYN88618.1"/>
    <property type="molecule type" value="Genomic_DNA"/>
</dbReference>
<organism evidence="1 2">
    <name type="scientific">Parenemella sanctibonifatiensis</name>
    <dbReference type="NCBI Taxonomy" id="2016505"/>
    <lineage>
        <taxon>Bacteria</taxon>
        <taxon>Bacillati</taxon>
        <taxon>Actinomycetota</taxon>
        <taxon>Actinomycetes</taxon>
        <taxon>Propionibacteriales</taxon>
        <taxon>Propionibacteriaceae</taxon>
        <taxon>Parenemella</taxon>
    </lineage>
</organism>
<sequence>MDELEAWLEDHGAVSVRRAPHLLNRIRSGVRAGRLVRVLHGTYVPAGAERDWRTLASAAVQHDPRNVIVGAAAAALTYWRERPVSTVAVASPVRPGRVPGFDFRRQFVDPHHVVGQVATDAWAAVDLMPQDGPSAVDRLRRSRVVNKKELQSVLASMPGRRGNAERAALIAADAWSEAERMAHEQLISAGIGGWYPNCELHLGDDSVFADLWFPRARLVGEIDGWEFHGTREAFEKDRFRDSALLRHGIRSVRITWEMLCNPDYLPDLVRGLLHRRRRRAV</sequence>